<comment type="subcellular location">
    <subcellularLocation>
        <location evidence="1">Membrane</location>
        <topology evidence="1">Single-pass membrane protein</topology>
    </subcellularLocation>
</comment>
<accession>A0A439CZE3</accession>
<feature type="signal peptide" evidence="7">
    <location>
        <begin position="1"/>
        <end position="24"/>
    </location>
</feature>
<dbReference type="PROSITE" id="PS51767">
    <property type="entry name" value="PEPTIDASE_A1"/>
    <property type="match status" value="1"/>
</dbReference>
<dbReference type="EMBL" id="RYZI01000254">
    <property type="protein sequence ID" value="RWA07508.1"/>
    <property type="molecule type" value="Genomic_DNA"/>
</dbReference>
<proteinExistence type="predicted"/>
<feature type="region of interest" description="Disordered" evidence="5">
    <location>
        <begin position="519"/>
        <end position="573"/>
    </location>
</feature>
<organism evidence="9 10">
    <name type="scientific">Xylaria grammica</name>
    <dbReference type="NCBI Taxonomy" id="363999"/>
    <lineage>
        <taxon>Eukaryota</taxon>
        <taxon>Fungi</taxon>
        <taxon>Dikarya</taxon>
        <taxon>Ascomycota</taxon>
        <taxon>Pezizomycotina</taxon>
        <taxon>Sordariomycetes</taxon>
        <taxon>Xylariomycetidae</taxon>
        <taxon>Xylariales</taxon>
        <taxon>Xylariaceae</taxon>
        <taxon>Xylaria</taxon>
    </lineage>
</organism>
<evidence type="ECO:0000256" key="7">
    <source>
        <dbReference type="SAM" id="SignalP"/>
    </source>
</evidence>
<reference evidence="9 10" key="1">
    <citation type="submission" date="2018-12" db="EMBL/GenBank/DDBJ databases">
        <title>Draft genome sequence of Xylaria grammica IHI A82.</title>
        <authorList>
            <person name="Buettner E."/>
            <person name="Kellner H."/>
        </authorList>
    </citation>
    <scope>NUCLEOTIDE SEQUENCE [LARGE SCALE GENOMIC DNA]</scope>
    <source>
        <strain evidence="9 10">IHI A82</strain>
    </source>
</reference>
<dbReference type="GO" id="GO:0071944">
    <property type="term" value="C:cell periphery"/>
    <property type="evidence" value="ECO:0007669"/>
    <property type="project" value="UniProtKB-ARBA"/>
</dbReference>
<keyword evidence="4 6" id="KW-0472">Membrane</keyword>
<feature type="transmembrane region" description="Helical" evidence="6">
    <location>
        <begin position="484"/>
        <end position="508"/>
    </location>
</feature>
<dbReference type="AlphaFoldDB" id="A0A439CZE3"/>
<evidence type="ECO:0000256" key="6">
    <source>
        <dbReference type="SAM" id="Phobius"/>
    </source>
</evidence>
<dbReference type="SUPFAM" id="SSF50630">
    <property type="entry name" value="Acid proteases"/>
    <property type="match status" value="1"/>
</dbReference>
<evidence type="ECO:0000313" key="10">
    <source>
        <dbReference type="Proteomes" id="UP000286045"/>
    </source>
</evidence>
<dbReference type="Gene3D" id="2.40.70.10">
    <property type="entry name" value="Acid Proteases"/>
    <property type="match status" value="2"/>
</dbReference>
<dbReference type="PANTHER" id="PTHR15549:SF26">
    <property type="entry name" value="AXIAL BUDDING PATTERN PROTEIN 2-RELATED"/>
    <property type="match status" value="1"/>
</dbReference>
<dbReference type="Proteomes" id="UP000286045">
    <property type="component" value="Unassembled WGS sequence"/>
</dbReference>
<feature type="region of interest" description="Disordered" evidence="5">
    <location>
        <begin position="459"/>
        <end position="480"/>
    </location>
</feature>
<name>A0A439CZE3_9PEZI</name>
<evidence type="ECO:0000313" key="9">
    <source>
        <dbReference type="EMBL" id="RWA07508.1"/>
    </source>
</evidence>
<dbReference type="GO" id="GO:0016020">
    <property type="term" value="C:membrane"/>
    <property type="evidence" value="ECO:0007669"/>
    <property type="project" value="UniProtKB-SubCell"/>
</dbReference>
<evidence type="ECO:0000256" key="2">
    <source>
        <dbReference type="ARBA" id="ARBA00022692"/>
    </source>
</evidence>
<evidence type="ECO:0000256" key="3">
    <source>
        <dbReference type="ARBA" id="ARBA00022989"/>
    </source>
</evidence>
<feature type="chain" id="PRO_5019385199" description="Peptidase A1 domain-containing protein" evidence="7">
    <location>
        <begin position="25"/>
        <end position="646"/>
    </location>
</feature>
<feature type="compositionally biased region" description="Polar residues" evidence="5">
    <location>
        <begin position="557"/>
        <end position="573"/>
    </location>
</feature>
<dbReference type="STRING" id="363999.A0A439CZE3"/>
<dbReference type="InterPro" id="IPR051694">
    <property type="entry name" value="Immunoregulatory_rcpt-like"/>
</dbReference>
<sequence>MSSSYLPQSLSLLCYFAVVSRVAADDLAPFAAKWSDSSFGPDGPWPAVEVTLGNDQTIALYPGREFQSFLLTSDYCNGNDTCPASKAHLYNKAQAQVDNTGSTGTIQWAPGPNYQLGLDIKGEDAQSWIDNLDLGGLTVPNTSLALLTSSYAVYPGGTWYPLSVGCLGVGAPKTVNQTFTTNAGPAVNASLIPGWLHEQNEIPSNSFAMHIGSVNPAMPGSLYFGGYDQNRIVGDILTETDDYTKAISLNDISITVVDGSSPWDFESKGGLLAANNDSITSGGIKVSVDGCSPYLTLPQSTCDAIAEHLPVKYNQNLGLYIWQQDDPKYSQIVSSASSLDFTFLAGSNTQHVNISVPFRHLNLTLTEPLVDNDQQYFPCYTGYTGGYTLGRAFLQDAFVGANWASKTWWLAQAPGPNIPSAEVITLAQGDTEIKASANDWKESWSGSWKALSPEDVAASQTVSLPGATDSATPESSSNGLSTGAAAGIGVGVGVAAIAIIGALVFFFFRRRKTASKAELATPSGGASHQPHEAPEGPYNPHNGTTQQGYYAPVKNPGSVSPNMSAAYSHSPNSVDASVYGQQYPQQFPQHGEYAQPYPQQYSAELPANQPTELSGTEVYHTQPAPGPPPNHQAFPNLTHEQPHSSH</sequence>
<dbReference type="CDD" id="cd12087">
    <property type="entry name" value="TM_EGFR-like"/>
    <property type="match status" value="1"/>
</dbReference>
<dbReference type="Pfam" id="PF00026">
    <property type="entry name" value="Asp"/>
    <property type="match status" value="1"/>
</dbReference>
<protein>
    <recommendedName>
        <fullName evidence="8">Peptidase A1 domain-containing protein</fullName>
    </recommendedName>
</protein>
<keyword evidence="2 6" id="KW-0812">Transmembrane</keyword>
<evidence type="ECO:0000256" key="4">
    <source>
        <dbReference type="ARBA" id="ARBA00023136"/>
    </source>
</evidence>
<feature type="region of interest" description="Disordered" evidence="5">
    <location>
        <begin position="606"/>
        <end position="646"/>
    </location>
</feature>
<evidence type="ECO:0000256" key="5">
    <source>
        <dbReference type="SAM" id="MobiDB-lite"/>
    </source>
</evidence>
<dbReference type="InterPro" id="IPR033121">
    <property type="entry name" value="PEPTIDASE_A1"/>
</dbReference>
<dbReference type="PANTHER" id="PTHR15549">
    <property type="entry name" value="PAIRED IMMUNOGLOBULIN-LIKE TYPE 2 RECEPTOR"/>
    <property type="match status" value="1"/>
</dbReference>
<evidence type="ECO:0000256" key="1">
    <source>
        <dbReference type="ARBA" id="ARBA00004167"/>
    </source>
</evidence>
<comment type="caution">
    <text evidence="9">The sequence shown here is derived from an EMBL/GenBank/DDBJ whole genome shotgun (WGS) entry which is preliminary data.</text>
</comment>
<keyword evidence="7" id="KW-0732">Signal</keyword>
<keyword evidence="10" id="KW-1185">Reference proteome</keyword>
<keyword evidence="3 6" id="KW-1133">Transmembrane helix</keyword>
<gene>
    <name evidence="9" type="ORF">EKO27_g7597</name>
</gene>
<feature type="domain" description="Peptidase A1" evidence="8">
    <location>
        <begin position="46"/>
        <end position="411"/>
    </location>
</feature>
<dbReference type="InterPro" id="IPR021109">
    <property type="entry name" value="Peptidase_aspartic_dom_sf"/>
</dbReference>
<evidence type="ECO:0000259" key="8">
    <source>
        <dbReference type="PROSITE" id="PS51767"/>
    </source>
</evidence>